<accession>A0A6C0JZ27</accession>
<evidence type="ECO:0000313" key="2">
    <source>
        <dbReference type="EMBL" id="QHU10151.1"/>
    </source>
</evidence>
<dbReference type="EMBL" id="MN740750">
    <property type="protein sequence ID" value="QHU10151.1"/>
    <property type="molecule type" value="Genomic_DNA"/>
</dbReference>
<reference evidence="2" key="1">
    <citation type="journal article" date="2020" name="Nature">
        <title>Giant virus diversity and host interactions through global metagenomics.</title>
        <authorList>
            <person name="Schulz F."/>
            <person name="Roux S."/>
            <person name="Paez-Espino D."/>
            <person name="Jungbluth S."/>
            <person name="Walsh D.A."/>
            <person name="Denef V.J."/>
            <person name="McMahon K.D."/>
            <person name="Konstantinidis K.T."/>
            <person name="Eloe-Fadrosh E.A."/>
            <person name="Kyrpides N.C."/>
            <person name="Woyke T."/>
        </authorList>
    </citation>
    <scope>NUCLEOTIDE SEQUENCE</scope>
    <source>
        <strain evidence="2">GVMAG-S-1101164-67</strain>
    </source>
</reference>
<name>A0A6C0JZ27_9ZZZZ</name>
<keyword evidence="1" id="KW-0175">Coiled coil</keyword>
<dbReference type="AlphaFoldDB" id="A0A6C0JZ27"/>
<evidence type="ECO:0000256" key="1">
    <source>
        <dbReference type="SAM" id="Coils"/>
    </source>
</evidence>
<organism evidence="2">
    <name type="scientific">viral metagenome</name>
    <dbReference type="NCBI Taxonomy" id="1070528"/>
    <lineage>
        <taxon>unclassified sequences</taxon>
        <taxon>metagenomes</taxon>
        <taxon>organismal metagenomes</taxon>
    </lineage>
</organism>
<protein>
    <submittedName>
        <fullName evidence="2">Uncharacterized protein</fullName>
    </submittedName>
</protein>
<proteinExistence type="predicted"/>
<sequence>MENEEEDWPPRGEPVIVDNTAISVDYIKVYAALLTKLANAQRNEQRNEERNEERNENISVLINKVIEGTQTQNDLSTIQNWLGSPEI</sequence>
<feature type="coiled-coil region" evidence="1">
    <location>
        <begin position="30"/>
        <end position="57"/>
    </location>
</feature>